<keyword evidence="2" id="KW-1185">Reference proteome</keyword>
<protein>
    <submittedName>
        <fullName evidence="1">DsrE family protein</fullName>
    </submittedName>
</protein>
<dbReference type="Proteomes" id="UP001059209">
    <property type="component" value="Chromosome"/>
</dbReference>
<dbReference type="EMBL" id="CP104205">
    <property type="protein sequence ID" value="UWX56214.1"/>
    <property type="molecule type" value="Genomic_DNA"/>
</dbReference>
<dbReference type="InterPro" id="IPR027396">
    <property type="entry name" value="DsrEFH-like"/>
</dbReference>
<gene>
    <name evidence="1" type="ORF">NYZ99_08210</name>
</gene>
<accession>A0ABY5YBX0</accession>
<organism evidence="1 2">
    <name type="scientific">Maribacter litopenaei</name>
    <dbReference type="NCBI Taxonomy" id="2976127"/>
    <lineage>
        <taxon>Bacteria</taxon>
        <taxon>Pseudomonadati</taxon>
        <taxon>Bacteroidota</taxon>
        <taxon>Flavobacteriia</taxon>
        <taxon>Flavobacteriales</taxon>
        <taxon>Flavobacteriaceae</taxon>
        <taxon>Maribacter</taxon>
    </lineage>
</organism>
<dbReference type="SUPFAM" id="SSF75169">
    <property type="entry name" value="DsrEFH-like"/>
    <property type="match status" value="1"/>
</dbReference>
<dbReference type="Gene3D" id="3.40.1260.10">
    <property type="entry name" value="DsrEFH-like"/>
    <property type="match status" value="1"/>
</dbReference>
<evidence type="ECO:0000313" key="2">
    <source>
        <dbReference type="Proteomes" id="UP001059209"/>
    </source>
</evidence>
<sequence length="182" mass="20357">MTRFHELLGLTLLLVFSFQISIAQKKESDPIIDEYGEVWKIENQDYTLDTSKTFKAVFDIMSTPDDLDQVNPSIETAARFLNMHGQNGVPLEQLKVALVIHNKASKDVISSEAYEKKYGTKNPNEDLLNALLAANVEIIFCGQSSVSGGFPKEDLIQGVQLSLSAMTALIQLQDDNYRLIKF</sequence>
<dbReference type="RefSeq" id="WP_260574805.1">
    <property type="nucleotide sequence ID" value="NZ_CP104205.1"/>
</dbReference>
<name>A0ABY5YBX0_9FLAO</name>
<proteinExistence type="predicted"/>
<dbReference type="Pfam" id="PF02635">
    <property type="entry name" value="DsrE"/>
    <property type="match status" value="1"/>
</dbReference>
<dbReference type="PANTHER" id="PTHR37691">
    <property type="entry name" value="BLR3518 PROTEIN"/>
    <property type="match status" value="1"/>
</dbReference>
<reference evidence="1" key="1">
    <citation type="submission" date="2022-09" db="EMBL/GenBank/DDBJ databases">
        <title>Maribacter litopenaei sp. nov., isolated from the intestinal tract of the Pacific White Shrimp, Litopenaeus vannamei.</title>
        <authorList>
            <person name="Kim S.Y."/>
            <person name="Hwang C.Y."/>
        </authorList>
    </citation>
    <scope>NUCLEOTIDE SEQUENCE</scope>
    <source>
        <strain evidence="1">HL-LV01</strain>
    </source>
</reference>
<evidence type="ECO:0000313" key="1">
    <source>
        <dbReference type="EMBL" id="UWX56214.1"/>
    </source>
</evidence>
<dbReference type="InterPro" id="IPR003787">
    <property type="entry name" value="Sulphur_relay_DsrE/F-like"/>
</dbReference>
<dbReference type="PANTHER" id="PTHR37691:SF1">
    <property type="entry name" value="BLR3518 PROTEIN"/>
    <property type="match status" value="1"/>
</dbReference>